<dbReference type="PANTHER" id="PTHR34613:SF1">
    <property type="entry name" value="SLL6017 PROTEIN"/>
    <property type="match status" value="1"/>
</dbReference>
<protein>
    <submittedName>
        <fullName evidence="1">Uncharacterized protein</fullName>
    </submittedName>
</protein>
<evidence type="ECO:0000313" key="2">
    <source>
        <dbReference type="Proteomes" id="UP000060487"/>
    </source>
</evidence>
<dbReference type="Proteomes" id="UP000060487">
    <property type="component" value="Unassembled WGS sequence"/>
</dbReference>
<proteinExistence type="predicted"/>
<dbReference type="RefSeq" id="WP_085050702.1">
    <property type="nucleotide sequence ID" value="NZ_LNQR01000004.1"/>
</dbReference>
<evidence type="ECO:0000313" key="1">
    <source>
        <dbReference type="EMBL" id="KWT94629.1"/>
    </source>
</evidence>
<accession>A0ABR5SJK0</accession>
<keyword evidence="2" id="KW-1185">Reference proteome</keyword>
<dbReference type="EMBL" id="LNQR01000004">
    <property type="protein sequence ID" value="KWT94629.1"/>
    <property type="molecule type" value="Genomic_DNA"/>
</dbReference>
<comment type="caution">
    <text evidence="1">The sequence shown here is derived from an EMBL/GenBank/DDBJ whole genome shotgun (WGS) entry which is preliminary data.</text>
</comment>
<dbReference type="PANTHER" id="PTHR34613">
    <property type="entry name" value="SLL0800 PROTEIN"/>
    <property type="match status" value="1"/>
</dbReference>
<reference evidence="1 2" key="1">
    <citation type="submission" date="2015-11" db="EMBL/GenBank/DDBJ databases">
        <authorList>
            <person name="Lin W."/>
        </authorList>
    </citation>
    <scope>NUCLEOTIDE SEQUENCE [LARGE SCALE GENOMIC DNA]</scope>
    <source>
        <strain evidence="1 2">HCH-1</strain>
    </source>
</reference>
<organism evidence="1 2">
    <name type="scientific">Candidatus Magnetominusculus xianensis</name>
    <dbReference type="NCBI Taxonomy" id="1748249"/>
    <lineage>
        <taxon>Bacteria</taxon>
        <taxon>Pseudomonadati</taxon>
        <taxon>Nitrospirota</taxon>
        <taxon>Nitrospiria</taxon>
        <taxon>Nitrospirales</taxon>
        <taxon>Nitrospiraceae</taxon>
        <taxon>Candidatus Magnetominusculus</taxon>
    </lineage>
</organism>
<name>A0ABR5SJK0_9BACT</name>
<sequence length="283" mass="32754">MHQKYDITLKDLLKDVPKVFLKLITGYETGKFIDVQFPDIQLREADLVLEVADGKLVHVEIQSQNENNMMGRMFLYDGLIFNQYKRLPIQIVLYVGNEHMNMENYMEGEGVKYSYKLIDIREIDCHQLLESDIPEDIVLAILCKTEDVDVTIRKILDKLSVLPLKERKGYIRKLLYLSDLRRLYPKVKREVSKMPITIDVKNSDIYQEGLVEGKQEGKQEGLIEGERLGIIEGMLELKFGLAGLELMNMVRVIPTVDKLEEFKNLIKKADSVDGLRGFWGRSI</sequence>
<gene>
    <name evidence="1" type="ORF">ASN18_0168</name>
</gene>